<evidence type="ECO:0000313" key="1">
    <source>
        <dbReference type="EMBL" id="KAI4322847.1"/>
    </source>
</evidence>
<protein>
    <submittedName>
        <fullName evidence="1">Uncharacterized protein</fullName>
    </submittedName>
</protein>
<dbReference type="EMBL" id="CM039434">
    <property type="protein sequence ID" value="KAI4322847.1"/>
    <property type="molecule type" value="Genomic_DNA"/>
</dbReference>
<gene>
    <name evidence="1" type="ORF">L6164_022501</name>
</gene>
<comment type="caution">
    <text evidence="1">The sequence shown here is derived from an EMBL/GenBank/DDBJ whole genome shotgun (WGS) entry which is preliminary data.</text>
</comment>
<reference evidence="1 2" key="1">
    <citation type="journal article" date="2022" name="DNA Res.">
        <title>Chromosomal-level genome assembly of the orchid tree Bauhinia variegata (Leguminosae; Cercidoideae) supports the allotetraploid origin hypothesis of Bauhinia.</title>
        <authorList>
            <person name="Zhong Y."/>
            <person name="Chen Y."/>
            <person name="Zheng D."/>
            <person name="Pang J."/>
            <person name="Liu Y."/>
            <person name="Luo S."/>
            <person name="Meng S."/>
            <person name="Qian L."/>
            <person name="Wei D."/>
            <person name="Dai S."/>
            <person name="Zhou R."/>
        </authorList>
    </citation>
    <scope>NUCLEOTIDE SEQUENCE [LARGE SCALE GENOMIC DNA]</scope>
    <source>
        <strain evidence="1">BV-YZ2020</strain>
    </source>
</reference>
<dbReference type="Proteomes" id="UP000828941">
    <property type="component" value="Chromosome 9"/>
</dbReference>
<accession>A0ACB9MGS8</accession>
<sequence length="295" mass="31075">MGGGGAMRTAAKVAGIGVATNGMRGGPLASPSEQSLRKVPRLVPTALSSQGGTKEADVAPLHTAASWEMDDWDFADEDGLVMRAGEPVPRVVFGAAPSFHEAKAATSELKDAINQIYLSSNSAEGSSADSKTESRVIQAISTTSVPDHAIQAFKLLSGSPEAQTVVASIASDVNVWNAVMQNPVLKDFVQSQEKTVAGYEAEESRKKLEDLSVSVETGSSRNDFDFMGVLQNIKLAVAEMLGNVSNFLQSVFNFPAAEKSSGDDTKTTFGDQMILGGTFFGLVVLVAMVVILKRV</sequence>
<evidence type="ECO:0000313" key="2">
    <source>
        <dbReference type="Proteomes" id="UP000828941"/>
    </source>
</evidence>
<name>A0ACB9MGS8_BAUVA</name>
<proteinExistence type="predicted"/>
<keyword evidence="2" id="KW-1185">Reference proteome</keyword>
<organism evidence="1 2">
    <name type="scientific">Bauhinia variegata</name>
    <name type="common">Purple orchid tree</name>
    <name type="synonym">Phanera variegata</name>
    <dbReference type="NCBI Taxonomy" id="167791"/>
    <lineage>
        <taxon>Eukaryota</taxon>
        <taxon>Viridiplantae</taxon>
        <taxon>Streptophyta</taxon>
        <taxon>Embryophyta</taxon>
        <taxon>Tracheophyta</taxon>
        <taxon>Spermatophyta</taxon>
        <taxon>Magnoliopsida</taxon>
        <taxon>eudicotyledons</taxon>
        <taxon>Gunneridae</taxon>
        <taxon>Pentapetalae</taxon>
        <taxon>rosids</taxon>
        <taxon>fabids</taxon>
        <taxon>Fabales</taxon>
        <taxon>Fabaceae</taxon>
        <taxon>Cercidoideae</taxon>
        <taxon>Cercideae</taxon>
        <taxon>Bauhiniinae</taxon>
        <taxon>Bauhinia</taxon>
    </lineage>
</organism>